<comment type="caution">
    <text evidence="1">The sequence shown here is derived from an EMBL/GenBank/DDBJ whole genome shotgun (WGS) entry which is preliminary data.</text>
</comment>
<reference evidence="1 2" key="1">
    <citation type="submission" date="2021-01" db="EMBL/GenBank/DDBJ databases">
        <title>Draft genomes of Rhodovulum sulfidophilum.</title>
        <authorList>
            <person name="Guzman M.S."/>
        </authorList>
    </citation>
    <scope>NUCLEOTIDE SEQUENCE [LARGE SCALE GENOMIC DNA]</scope>
    <source>
        <strain evidence="1 2">AB35</strain>
    </source>
</reference>
<organism evidence="1 2">
    <name type="scientific">Rhodovulum sulfidophilum</name>
    <name type="common">Rhodobacter sulfidophilus</name>
    <dbReference type="NCBI Taxonomy" id="35806"/>
    <lineage>
        <taxon>Bacteria</taxon>
        <taxon>Pseudomonadati</taxon>
        <taxon>Pseudomonadota</taxon>
        <taxon>Alphaproteobacteria</taxon>
        <taxon>Rhodobacterales</taxon>
        <taxon>Paracoccaceae</taxon>
        <taxon>Rhodovulum</taxon>
    </lineage>
</organism>
<dbReference type="Proteomes" id="UP000604473">
    <property type="component" value="Unassembled WGS sequence"/>
</dbReference>
<accession>A0ABS1S0Z0</accession>
<gene>
    <name evidence="1" type="ORF">JMM60_19845</name>
</gene>
<dbReference type="EMBL" id="JAESJJ010000041">
    <property type="protein sequence ID" value="MBL3611000.1"/>
    <property type="molecule type" value="Genomic_DNA"/>
</dbReference>
<evidence type="ECO:0000313" key="1">
    <source>
        <dbReference type="EMBL" id="MBL3611000.1"/>
    </source>
</evidence>
<dbReference type="RefSeq" id="WP_202250498.1">
    <property type="nucleotide sequence ID" value="NZ_JAESJJ010000041.1"/>
</dbReference>
<keyword evidence="2" id="KW-1185">Reference proteome</keyword>
<sequence>MATVATGPVSAREREYYTDMPCAEGQGCGGEGVVLPFDQGNVALDEMFGFTDVEDLPLSDEVLPVIFDGALLTEDGLLDCFARHYPERAGFLLQLLSDEGDLALGYRLEFLDDATQAAPMREALRSAQDRYNEVAARQQQLRGSVRSQLMMGGHPGAEMTEGQDLENEAITLRNRIRDLETQLSRLGRWDIDDSARVIRVYTTINSNVERAPLAEYVPGGDDGINPLPTNRDGADWLNAVMGDWMARNGYPGAGSEEEFFRNWLTRNAAGVALVGLGAIEMFGGVTVAIGSGGLAAVGGVALTVVGFDTLSQGAKMLWTPDRHSSERGWIGDLVHDTAMRFGGEETAQAFDRGWAVTQILAGLGAPVVIRYAATRATRVAASGKNIRPIVRGQLDEARLGIAEVKGHRFGDGLVGDYAVLPSGRGAIIDFPGVGRMRLPTLDSDMRVLLRLRRTTKAAIQSRFARLTRHQGPRVVRDQSTSRELVEKAADHSGVDLARFVDEVRYGPSVDGELARFSVEGGQRIITITNRLPQENKYMQLKVAAHELNHARIYDKFIRRMGPIRGHEEYWGAHRKFGKPLYAREEVIVEKAAQMMIRSVFEGRMTGANLRRLTHALDDSENYIAGWRELM</sequence>
<proteinExistence type="predicted"/>
<name>A0ABS1S0Z0_RHOSU</name>
<protein>
    <submittedName>
        <fullName evidence="1">Uncharacterized protein</fullName>
    </submittedName>
</protein>
<evidence type="ECO:0000313" key="2">
    <source>
        <dbReference type="Proteomes" id="UP000604473"/>
    </source>
</evidence>